<dbReference type="Proteomes" id="UP000249723">
    <property type="component" value="Unassembled WGS sequence"/>
</dbReference>
<reference evidence="3" key="1">
    <citation type="submission" date="2016-10" db="EMBL/GenBank/DDBJ databases">
        <authorList>
            <person name="Jeantristanb JTB J.-T."/>
            <person name="Ricardo R."/>
        </authorList>
    </citation>
    <scope>NUCLEOTIDE SEQUENCE [LARGE SCALE GENOMIC DNA]</scope>
</reference>
<name>A0A2X0KL59_9BASI</name>
<gene>
    <name evidence="2" type="ORF">BZ3500_MVSOF-1268-A1-R1_CHR12-2G03812</name>
</gene>
<feature type="compositionally biased region" description="Polar residues" evidence="1">
    <location>
        <begin position="43"/>
        <end position="54"/>
    </location>
</feature>
<feature type="region of interest" description="Disordered" evidence="1">
    <location>
        <begin position="40"/>
        <end position="74"/>
    </location>
</feature>
<dbReference type="EMBL" id="FMWP01000052">
    <property type="protein sequence ID" value="SCZ94309.1"/>
    <property type="molecule type" value="Genomic_DNA"/>
</dbReference>
<sequence>MIVKGTVSRQAIFFFIRDYLGPQTALGTHCKAGHGKCERTKSTGHFSTSCSQGKVQLPPPPQPNFPEYLNESRP</sequence>
<keyword evidence="3" id="KW-1185">Reference proteome</keyword>
<evidence type="ECO:0000313" key="3">
    <source>
        <dbReference type="Proteomes" id="UP000249723"/>
    </source>
</evidence>
<evidence type="ECO:0000256" key="1">
    <source>
        <dbReference type="SAM" id="MobiDB-lite"/>
    </source>
</evidence>
<protein>
    <submittedName>
        <fullName evidence="2">BZ3500_MvSof-1268-A1-R1_Chr12-2g03812 protein</fullName>
    </submittedName>
</protein>
<accession>A0A2X0KL59</accession>
<organism evidence="2 3">
    <name type="scientific">Microbotryum saponariae</name>
    <dbReference type="NCBI Taxonomy" id="289078"/>
    <lineage>
        <taxon>Eukaryota</taxon>
        <taxon>Fungi</taxon>
        <taxon>Dikarya</taxon>
        <taxon>Basidiomycota</taxon>
        <taxon>Pucciniomycotina</taxon>
        <taxon>Microbotryomycetes</taxon>
        <taxon>Microbotryales</taxon>
        <taxon>Microbotryaceae</taxon>
        <taxon>Microbotryum</taxon>
    </lineage>
</organism>
<dbReference type="STRING" id="289078.A0A2X0KL59"/>
<proteinExistence type="predicted"/>
<dbReference type="AlphaFoldDB" id="A0A2X0KL59"/>
<evidence type="ECO:0000313" key="2">
    <source>
        <dbReference type="EMBL" id="SCZ94309.1"/>
    </source>
</evidence>